<dbReference type="Pfam" id="PF11085">
    <property type="entry name" value="YqhR"/>
    <property type="match status" value="1"/>
</dbReference>
<dbReference type="Proteomes" id="UP000070376">
    <property type="component" value="Unassembled WGS sequence"/>
</dbReference>
<accession>A0A133KJG4</accession>
<comment type="caution">
    <text evidence="1">The sequence shown here is derived from an EMBL/GenBank/DDBJ whole genome shotgun (WGS) entry which is preliminary data.</text>
</comment>
<protein>
    <submittedName>
        <fullName evidence="1">Uncharacterized protein</fullName>
    </submittedName>
</protein>
<name>A0A133KJG4_HEYCO</name>
<dbReference type="EMBL" id="LRPN01000116">
    <property type="protein sequence ID" value="KWZ79604.1"/>
    <property type="molecule type" value="Genomic_DNA"/>
</dbReference>
<reference evidence="2" key="1">
    <citation type="submission" date="2016-01" db="EMBL/GenBank/DDBJ databases">
        <authorList>
            <person name="Mitreva M."/>
            <person name="Pepin K.H."/>
            <person name="Mihindukulasuriya K.A."/>
            <person name="Fulton R."/>
            <person name="Fronick C."/>
            <person name="O'Laughlin M."/>
            <person name="Miner T."/>
            <person name="Herter B."/>
            <person name="Rosa B.A."/>
            <person name="Cordes M."/>
            <person name="Tomlinson C."/>
            <person name="Wollam A."/>
            <person name="Palsikar V.B."/>
            <person name="Mardis E.R."/>
            <person name="Wilson R.K."/>
        </authorList>
    </citation>
    <scope>NUCLEOTIDE SEQUENCE [LARGE SCALE GENOMIC DNA]</scope>
    <source>
        <strain evidence="2">GED7749B</strain>
    </source>
</reference>
<sequence>MRAVTCEGVENMENNSKALKNQEHSMTFFQMVLVTGFAGGIIWSLVAYLCFSFHFTAIEPNVLLEPFTVGSWRKMWIGKTISILVYGLFSTGCALVYYLFFKKLKSMWVGAIYGLCLCAVVLIVLNPIFPGMKPFLKLDANTVITCCCIYILYGVFIGYSISFEYERSRVFKRKLERQSNPLP</sequence>
<dbReference type="AlphaFoldDB" id="A0A133KJG4"/>
<gene>
    <name evidence="1" type="ORF">HMPREF3213_02708</name>
</gene>
<organism evidence="1 2">
    <name type="scientific">Heyndrickxia coagulans</name>
    <name type="common">Weizmannia coagulans</name>
    <dbReference type="NCBI Taxonomy" id="1398"/>
    <lineage>
        <taxon>Bacteria</taxon>
        <taxon>Bacillati</taxon>
        <taxon>Bacillota</taxon>
        <taxon>Bacilli</taxon>
        <taxon>Bacillales</taxon>
        <taxon>Bacillaceae</taxon>
        <taxon>Heyndrickxia</taxon>
    </lineage>
</organism>
<evidence type="ECO:0000313" key="2">
    <source>
        <dbReference type="Proteomes" id="UP000070376"/>
    </source>
</evidence>
<proteinExistence type="predicted"/>
<dbReference type="PATRIC" id="fig|1398.22.peg.2714"/>
<evidence type="ECO:0000313" key="1">
    <source>
        <dbReference type="EMBL" id="KWZ79604.1"/>
    </source>
</evidence>
<dbReference type="InterPro" id="IPR024563">
    <property type="entry name" value="YqhR"/>
</dbReference>